<dbReference type="Pfam" id="PF02064">
    <property type="entry name" value="MAS20"/>
    <property type="match status" value="1"/>
</dbReference>
<evidence type="ECO:0000256" key="7">
    <source>
        <dbReference type="ARBA" id="ARBA00022989"/>
    </source>
</evidence>
<dbReference type="Gene3D" id="1.20.960.10">
    <property type="entry name" value="Mitochondrial outer membrane translocase complex, subunit Tom20 domain"/>
    <property type="match status" value="1"/>
</dbReference>
<evidence type="ECO:0000313" key="13">
    <source>
        <dbReference type="Proteomes" id="UP000053611"/>
    </source>
</evidence>
<feature type="region of interest" description="Disordered" evidence="10">
    <location>
        <begin position="169"/>
        <end position="219"/>
    </location>
</feature>
<dbReference type="GO" id="GO:0006886">
    <property type="term" value="P:intracellular protein transport"/>
    <property type="evidence" value="ECO:0007669"/>
    <property type="project" value="InterPro"/>
</dbReference>
<dbReference type="Proteomes" id="UP000053611">
    <property type="component" value="Unassembled WGS sequence"/>
</dbReference>
<evidence type="ECO:0000256" key="8">
    <source>
        <dbReference type="ARBA" id="ARBA00023128"/>
    </source>
</evidence>
<evidence type="ECO:0000256" key="4">
    <source>
        <dbReference type="ARBA" id="ARBA00022692"/>
    </source>
</evidence>
<keyword evidence="5" id="KW-1000">Mitochondrion outer membrane</keyword>
<organism evidence="12 13">
    <name type="scientific">Cutaneotrichosporon oleaginosum</name>
    <dbReference type="NCBI Taxonomy" id="879819"/>
    <lineage>
        <taxon>Eukaryota</taxon>
        <taxon>Fungi</taxon>
        <taxon>Dikarya</taxon>
        <taxon>Basidiomycota</taxon>
        <taxon>Agaricomycotina</taxon>
        <taxon>Tremellomycetes</taxon>
        <taxon>Trichosporonales</taxon>
        <taxon>Trichosporonaceae</taxon>
        <taxon>Cutaneotrichosporon</taxon>
    </lineage>
</organism>
<dbReference type="EMBL" id="KQ087258">
    <property type="protein sequence ID" value="KLT39458.1"/>
    <property type="molecule type" value="Genomic_DNA"/>
</dbReference>
<dbReference type="OrthoDB" id="2154253at2759"/>
<dbReference type="GO" id="GO:0030150">
    <property type="term" value="P:protein import into mitochondrial matrix"/>
    <property type="evidence" value="ECO:0007669"/>
    <property type="project" value="TreeGrafter"/>
</dbReference>
<evidence type="ECO:0000256" key="3">
    <source>
        <dbReference type="ARBA" id="ARBA00022448"/>
    </source>
</evidence>
<evidence type="ECO:0000256" key="5">
    <source>
        <dbReference type="ARBA" id="ARBA00022787"/>
    </source>
</evidence>
<dbReference type="InterPro" id="IPR002056">
    <property type="entry name" value="MAS20"/>
</dbReference>
<dbReference type="GO" id="GO:0016031">
    <property type="term" value="P:tRNA import into mitochondrion"/>
    <property type="evidence" value="ECO:0007669"/>
    <property type="project" value="TreeGrafter"/>
</dbReference>
<comment type="subcellular location">
    <subcellularLocation>
        <location evidence="1">Mitochondrion outer membrane</location>
        <topology evidence="1">Single-pass membrane protein</topology>
    </subcellularLocation>
</comment>
<gene>
    <name evidence="12" type="ORF">CC85DRAFT_288513</name>
</gene>
<keyword evidence="12" id="KW-0675">Receptor</keyword>
<keyword evidence="6" id="KW-0653">Protein transport</keyword>
<keyword evidence="8" id="KW-0496">Mitochondrion</keyword>
<evidence type="ECO:0000256" key="10">
    <source>
        <dbReference type="SAM" id="MobiDB-lite"/>
    </source>
</evidence>
<dbReference type="PRINTS" id="PR00351">
    <property type="entry name" value="OM20RECEPTOR"/>
</dbReference>
<evidence type="ECO:0000256" key="9">
    <source>
        <dbReference type="ARBA" id="ARBA00023136"/>
    </source>
</evidence>
<dbReference type="GO" id="GO:0005742">
    <property type="term" value="C:mitochondrial outer membrane translocase complex"/>
    <property type="evidence" value="ECO:0007669"/>
    <property type="project" value="InterPro"/>
</dbReference>
<dbReference type="GO" id="GO:0006605">
    <property type="term" value="P:protein targeting"/>
    <property type="evidence" value="ECO:0007669"/>
    <property type="project" value="InterPro"/>
</dbReference>
<dbReference type="PANTHER" id="PTHR12430:SF0">
    <property type="entry name" value="TRANSLOCASE OF OUTER MITOCHONDRIAL MEMBRANE 20"/>
    <property type="match status" value="1"/>
</dbReference>
<dbReference type="AlphaFoldDB" id="A0A0J0XEI2"/>
<dbReference type="SUPFAM" id="SSF47157">
    <property type="entry name" value="Mitochondrial import receptor subunit Tom20"/>
    <property type="match status" value="1"/>
</dbReference>
<dbReference type="GeneID" id="28984892"/>
<dbReference type="GO" id="GO:0030943">
    <property type="term" value="F:mitochondrion targeting sequence binding"/>
    <property type="evidence" value="ECO:0007669"/>
    <property type="project" value="TreeGrafter"/>
</dbReference>
<proteinExistence type="inferred from homology"/>
<dbReference type="STRING" id="879819.A0A0J0XEI2"/>
<dbReference type="GO" id="GO:0008320">
    <property type="term" value="F:protein transmembrane transporter activity"/>
    <property type="evidence" value="ECO:0007669"/>
    <property type="project" value="TreeGrafter"/>
</dbReference>
<feature type="compositionally biased region" description="Acidic residues" evidence="10">
    <location>
        <begin position="171"/>
        <end position="186"/>
    </location>
</feature>
<keyword evidence="13" id="KW-1185">Reference proteome</keyword>
<evidence type="ECO:0000256" key="11">
    <source>
        <dbReference type="SAM" id="Phobius"/>
    </source>
</evidence>
<dbReference type="PANTHER" id="PTHR12430">
    <property type="entry name" value="MITOCHONDRIAL IMPORT RECEPTOR SUBUNIT TOM20"/>
    <property type="match status" value="1"/>
</dbReference>
<sequence>MRAGQVALITAGAAVTGVLGYAVYFDYMRRNSPTFRKGLRKQQKKIAAQAEAKAKEQAVRDQRELTLALVELELEQPPSSPEAMEAYFQEHVATAEGLAAQGPEHYVKAATHFYRALRVYPQPVELLMIYQKVCPEPVFQLVLKLTQLSSAANAGGAAAVQRVATGGVTAVEEDDVDEAAPADAEDKEEKKEEETDEEKEDTASHPSSGASWEKVNEDN</sequence>
<evidence type="ECO:0000256" key="2">
    <source>
        <dbReference type="ARBA" id="ARBA00005792"/>
    </source>
</evidence>
<evidence type="ECO:0000256" key="1">
    <source>
        <dbReference type="ARBA" id="ARBA00004572"/>
    </source>
</evidence>
<evidence type="ECO:0000313" key="12">
    <source>
        <dbReference type="EMBL" id="KLT39458.1"/>
    </source>
</evidence>
<reference evidence="12 13" key="1">
    <citation type="submission" date="2015-03" db="EMBL/GenBank/DDBJ databases">
        <title>Genomics and transcriptomics of the oil-accumulating basidiomycete yeast T. oleaginosus allow insights into substrate utilization and the diverse evolutionary trajectories of mating systems in fungi.</title>
        <authorList>
            <consortium name="DOE Joint Genome Institute"/>
            <person name="Kourist R."/>
            <person name="Kracht O."/>
            <person name="Bracharz F."/>
            <person name="Lipzen A."/>
            <person name="Nolan M."/>
            <person name="Ohm R."/>
            <person name="Grigoriev I."/>
            <person name="Sun S."/>
            <person name="Heitman J."/>
            <person name="Bruck T."/>
            <person name="Nowrousian M."/>
        </authorList>
    </citation>
    <scope>NUCLEOTIDE SEQUENCE [LARGE SCALE GENOMIC DNA]</scope>
    <source>
        <strain evidence="12 13">IBC0246</strain>
    </source>
</reference>
<comment type="similarity">
    <text evidence="2">Belongs to the Tom20 family.</text>
</comment>
<dbReference type="RefSeq" id="XP_018275949.1">
    <property type="nucleotide sequence ID" value="XM_018424289.1"/>
</dbReference>
<keyword evidence="3" id="KW-0813">Transport</keyword>
<keyword evidence="7 11" id="KW-1133">Transmembrane helix</keyword>
<keyword evidence="4 11" id="KW-0812">Transmembrane</keyword>
<protein>
    <submittedName>
        <fullName evidence="12">Protein import receptor MAS20</fullName>
    </submittedName>
</protein>
<accession>A0A0J0XEI2</accession>
<evidence type="ECO:0000256" key="6">
    <source>
        <dbReference type="ARBA" id="ARBA00022927"/>
    </source>
</evidence>
<feature type="transmembrane region" description="Helical" evidence="11">
    <location>
        <begin position="6"/>
        <end position="27"/>
    </location>
</feature>
<dbReference type="InterPro" id="IPR023392">
    <property type="entry name" value="Tom20_dom_sf"/>
</dbReference>
<keyword evidence="9 11" id="KW-0472">Membrane</keyword>
<name>A0A0J0XEI2_9TREE</name>